<keyword evidence="2 6" id="KW-0813">Transport</keyword>
<dbReference type="Gene3D" id="3.10.420.10">
    <property type="entry name" value="SecB-like"/>
    <property type="match status" value="1"/>
</dbReference>
<sequence length="162" mass="17441">MTDQTPAQAAQGAPVSINAQYIRDLSFENPNAPQIMAELREPPQIEVKVDVKVRALADNVFEVVLSVSASATVAGKNAFVVELEYGSVVTLAAELPQEHFGAILLIEIPRMLFPYARQIIGDATRDGGFPPLLLNPIDFAELYRQQQEAQQQAGPGNGAALA</sequence>
<dbReference type="NCBIfam" id="TIGR00809">
    <property type="entry name" value="secB"/>
    <property type="match status" value="1"/>
</dbReference>
<protein>
    <recommendedName>
        <fullName evidence="6">Protein-export protein SecB</fullName>
    </recommendedName>
</protein>
<dbReference type="NCBIfam" id="NF004392">
    <property type="entry name" value="PRK05751.1-3"/>
    <property type="match status" value="1"/>
</dbReference>
<dbReference type="GO" id="GO:0051262">
    <property type="term" value="P:protein tetramerization"/>
    <property type="evidence" value="ECO:0007669"/>
    <property type="project" value="InterPro"/>
</dbReference>
<dbReference type="PANTHER" id="PTHR36918">
    <property type="match status" value="1"/>
</dbReference>
<evidence type="ECO:0000256" key="5">
    <source>
        <dbReference type="ARBA" id="ARBA00023186"/>
    </source>
</evidence>
<keyword evidence="6" id="KW-0963">Cytoplasm</keyword>
<dbReference type="InterPro" id="IPR003708">
    <property type="entry name" value="SecB"/>
</dbReference>
<evidence type="ECO:0000313" key="7">
    <source>
        <dbReference type="EMBL" id="ROP90965.1"/>
    </source>
</evidence>
<comment type="subcellular location">
    <subcellularLocation>
        <location evidence="6">Cytoplasm</location>
    </subcellularLocation>
</comment>
<dbReference type="PRINTS" id="PR01594">
    <property type="entry name" value="SECBCHAPRONE"/>
</dbReference>
<dbReference type="SUPFAM" id="SSF54611">
    <property type="entry name" value="SecB-like"/>
    <property type="match status" value="1"/>
</dbReference>
<keyword evidence="3 6" id="KW-0653">Protein transport</keyword>
<dbReference type="PANTHER" id="PTHR36918:SF1">
    <property type="entry name" value="PROTEIN-EXPORT PROTEIN SECB"/>
    <property type="match status" value="1"/>
</dbReference>
<proteinExistence type="inferred from homology"/>
<comment type="caution">
    <text evidence="7">The sequence shown here is derived from an EMBL/GenBank/DDBJ whole genome shotgun (WGS) entry which is preliminary data.</text>
</comment>
<dbReference type="GO" id="GO:0015031">
    <property type="term" value="P:protein transport"/>
    <property type="evidence" value="ECO:0007669"/>
    <property type="project" value="UniProtKB-UniRule"/>
</dbReference>
<gene>
    <name evidence="6" type="primary">secB</name>
    <name evidence="7" type="ORF">EDC65_2825</name>
</gene>
<dbReference type="RefSeq" id="WP_123690498.1">
    <property type="nucleotide sequence ID" value="NZ_AP019700.1"/>
</dbReference>
<dbReference type="EMBL" id="RJKX01000014">
    <property type="protein sequence ID" value="ROP90965.1"/>
    <property type="molecule type" value="Genomic_DNA"/>
</dbReference>
<keyword evidence="4 6" id="KW-0811">Translocation</keyword>
<reference evidence="7 8" key="1">
    <citation type="submission" date="2018-11" db="EMBL/GenBank/DDBJ databases">
        <title>Genomic Encyclopedia of Type Strains, Phase IV (KMG-IV): sequencing the most valuable type-strain genomes for metagenomic binning, comparative biology and taxonomic classification.</title>
        <authorList>
            <person name="Goeker M."/>
        </authorList>
    </citation>
    <scope>NUCLEOTIDE SEQUENCE [LARGE SCALE GENOMIC DNA]</scope>
    <source>
        <strain evidence="7 8">DSM 5900</strain>
    </source>
</reference>
<evidence type="ECO:0000313" key="8">
    <source>
        <dbReference type="Proteomes" id="UP000278222"/>
    </source>
</evidence>
<organism evidence="7 8">
    <name type="scientific">Stella humosa</name>
    <dbReference type="NCBI Taxonomy" id="94"/>
    <lineage>
        <taxon>Bacteria</taxon>
        <taxon>Pseudomonadati</taxon>
        <taxon>Pseudomonadota</taxon>
        <taxon>Alphaproteobacteria</taxon>
        <taxon>Rhodospirillales</taxon>
        <taxon>Stellaceae</taxon>
        <taxon>Stella</taxon>
    </lineage>
</organism>
<dbReference type="Proteomes" id="UP000278222">
    <property type="component" value="Unassembled WGS sequence"/>
</dbReference>
<evidence type="ECO:0000256" key="2">
    <source>
        <dbReference type="ARBA" id="ARBA00022448"/>
    </source>
</evidence>
<dbReference type="AlphaFoldDB" id="A0A3N1LP20"/>
<comment type="similarity">
    <text evidence="1 6">Belongs to the SecB family.</text>
</comment>
<accession>A0A3N1LP20</accession>
<dbReference type="GO" id="GO:0006457">
    <property type="term" value="P:protein folding"/>
    <property type="evidence" value="ECO:0007669"/>
    <property type="project" value="UniProtKB-UniRule"/>
</dbReference>
<dbReference type="GO" id="GO:0005737">
    <property type="term" value="C:cytoplasm"/>
    <property type="evidence" value="ECO:0007669"/>
    <property type="project" value="UniProtKB-SubCell"/>
</dbReference>
<comment type="function">
    <text evidence="6">One of the proteins required for the normal export of preproteins out of the cell cytoplasm. It is a molecular chaperone that binds to a subset of precursor proteins, maintaining them in a translocation-competent state. It also specifically binds to its receptor SecA.</text>
</comment>
<name>A0A3N1LP20_9PROT</name>
<evidence type="ECO:0000256" key="6">
    <source>
        <dbReference type="HAMAP-Rule" id="MF_00821"/>
    </source>
</evidence>
<evidence type="ECO:0000256" key="4">
    <source>
        <dbReference type="ARBA" id="ARBA00023010"/>
    </source>
</evidence>
<dbReference type="Pfam" id="PF02556">
    <property type="entry name" value="SecB"/>
    <property type="match status" value="1"/>
</dbReference>
<evidence type="ECO:0000256" key="3">
    <source>
        <dbReference type="ARBA" id="ARBA00022927"/>
    </source>
</evidence>
<dbReference type="InterPro" id="IPR035958">
    <property type="entry name" value="SecB-like_sf"/>
</dbReference>
<keyword evidence="8" id="KW-1185">Reference proteome</keyword>
<evidence type="ECO:0000256" key="1">
    <source>
        <dbReference type="ARBA" id="ARBA00009990"/>
    </source>
</evidence>
<dbReference type="OrthoDB" id="9795145at2"/>
<comment type="subunit">
    <text evidence="6">Homotetramer, a dimer of dimers. One homotetramer interacts with 1 SecA dimer.</text>
</comment>
<keyword evidence="5 6" id="KW-0143">Chaperone</keyword>
<dbReference type="HAMAP" id="MF_00821">
    <property type="entry name" value="SecB"/>
    <property type="match status" value="1"/>
</dbReference>
<dbReference type="GO" id="GO:0051082">
    <property type="term" value="F:unfolded protein binding"/>
    <property type="evidence" value="ECO:0007669"/>
    <property type="project" value="InterPro"/>
</dbReference>